<dbReference type="EMBL" id="JH651384">
    <property type="protein sequence ID" value="EIJ36684.1"/>
    <property type="molecule type" value="Genomic_DNA"/>
</dbReference>
<dbReference type="OrthoDB" id="5771335at2"/>
<protein>
    <submittedName>
        <fullName evidence="1">Putative transcription regulator with HTH domain</fullName>
    </submittedName>
</protein>
<dbReference type="GO" id="GO:0006355">
    <property type="term" value="P:regulation of DNA-templated transcription"/>
    <property type="evidence" value="ECO:0007669"/>
    <property type="project" value="InterPro"/>
</dbReference>
<dbReference type="PANTHER" id="PTHR40455">
    <property type="entry name" value="ANTITOXIN HIGA"/>
    <property type="match status" value="1"/>
</dbReference>
<dbReference type="GO" id="GO:0001046">
    <property type="term" value="F:core promoter sequence-specific DNA binding"/>
    <property type="evidence" value="ECO:0007669"/>
    <property type="project" value="TreeGrafter"/>
</dbReference>
<accession>A0A656HKR0</accession>
<dbReference type="AlphaFoldDB" id="A0A656HKR0"/>
<dbReference type="InterPro" id="IPR039060">
    <property type="entry name" value="Antitox_HigA"/>
</dbReference>
<proteinExistence type="predicted"/>
<dbReference type="Proteomes" id="UP000005317">
    <property type="component" value="Unassembled WGS sequence"/>
</dbReference>
<evidence type="ECO:0000313" key="1">
    <source>
        <dbReference type="EMBL" id="EIJ36684.1"/>
    </source>
</evidence>
<dbReference type="RefSeq" id="WP_002710552.1">
    <property type="nucleotide sequence ID" value="NZ_JH651384.1"/>
</dbReference>
<sequence>MGVAAIKTAIEHWGYVAPVLAIPTNDAEYDALVEALDAVLDAGGADETHPLALLADRMGELVARYEDDTLPLIPSTGIDALKYLMETHGLGQADLPEVGSQGVMSELLSGKRELNVRQIKALTGRFCVPAQVFMPS</sequence>
<gene>
    <name evidence="1" type="ORF">Thini_4192</name>
</gene>
<organism evidence="1 2">
    <name type="scientific">Thiothrix nivea (strain ATCC 35100 / DSM 5205 / JP2)</name>
    <dbReference type="NCBI Taxonomy" id="870187"/>
    <lineage>
        <taxon>Bacteria</taxon>
        <taxon>Pseudomonadati</taxon>
        <taxon>Pseudomonadota</taxon>
        <taxon>Gammaproteobacteria</taxon>
        <taxon>Thiotrichales</taxon>
        <taxon>Thiotrichaceae</taxon>
        <taxon>Thiothrix</taxon>
    </lineage>
</organism>
<name>A0A656HKR0_THINJ</name>
<dbReference type="PANTHER" id="PTHR40455:SF1">
    <property type="entry name" value="ANTITOXIN HIGA"/>
    <property type="match status" value="1"/>
</dbReference>
<keyword evidence="2" id="KW-1185">Reference proteome</keyword>
<reference evidence="2" key="1">
    <citation type="journal article" date="2011" name="Stand. Genomic Sci.">
        <title>Genome sequence of the filamentous, gliding Thiothrix nivea neotype strain (JP2(T)).</title>
        <authorList>
            <person name="Lapidus A."/>
            <person name="Nolan M."/>
            <person name="Lucas S."/>
            <person name="Glavina Del Rio T."/>
            <person name="Tice H."/>
            <person name="Cheng J.F."/>
            <person name="Tapia R."/>
            <person name="Han C."/>
            <person name="Goodwin L."/>
            <person name="Pitluck S."/>
            <person name="Liolios K."/>
            <person name="Pagani I."/>
            <person name="Ivanova N."/>
            <person name="Huntemann M."/>
            <person name="Mavromatis K."/>
            <person name="Mikhailova N."/>
            <person name="Pati A."/>
            <person name="Chen A."/>
            <person name="Palaniappan K."/>
            <person name="Land M."/>
            <person name="Brambilla E.M."/>
            <person name="Rohde M."/>
            <person name="Abt B."/>
            <person name="Verbarg S."/>
            <person name="Goker M."/>
            <person name="Bristow J."/>
            <person name="Eisen J.A."/>
            <person name="Markowitz V."/>
            <person name="Hugenholtz P."/>
            <person name="Kyrpides N.C."/>
            <person name="Klenk H.P."/>
            <person name="Woyke T."/>
        </authorList>
    </citation>
    <scope>NUCLEOTIDE SEQUENCE [LARGE SCALE GENOMIC DNA]</scope>
    <source>
        <strain evidence="2">ATCC 35100 / DSM 5205 / JP2</strain>
    </source>
</reference>
<evidence type="ECO:0000313" key="2">
    <source>
        <dbReference type="Proteomes" id="UP000005317"/>
    </source>
</evidence>